<comment type="caution">
    <text evidence="2">The sequence shown here is derived from an EMBL/GenBank/DDBJ whole genome shotgun (WGS) entry which is preliminary data.</text>
</comment>
<evidence type="ECO:0000256" key="1">
    <source>
        <dbReference type="SAM" id="MobiDB-lite"/>
    </source>
</evidence>
<accession>A0A6G0VP49</accession>
<proteinExistence type="predicted"/>
<evidence type="ECO:0000313" key="3">
    <source>
        <dbReference type="Proteomes" id="UP000478052"/>
    </source>
</evidence>
<protein>
    <submittedName>
        <fullName evidence="2">Uncharacterized protein</fullName>
    </submittedName>
</protein>
<name>A0A6G0VP49_APHCR</name>
<dbReference type="AlphaFoldDB" id="A0A6G0VP49"/>
<organism evidence="2 3">
    <name type="scientific">Aphis craccivora</name>
    <name type="common">Cowpea aphid</name>
    <dbReference type="NCBI Taxonomy" id="307492"/>
    <lineage>
        <taxon>Eukaryota</taxon>
        <taxon>Metazoa</taxon>
        <taxon>Ecdysozoa</taxon>
        <taxon>Arthropoda</taxon>
        <taxon>Hexapoda</taxon>
        <taxon>Insecta</taxon>
        <taxon>Pterygota</taxon>
        <taxon>Neoptera</taxon>
        <taxon>Paraneoptera</taxon>
        <taxon>Hemiptera</taxon>
        <taxon>Sternorrhyncha</taxon>
        <taxon>Aphidomorpha</taxon>
        <taxon>Aphidoidea</taxon>
        <taxon>Aphididae</taxon>
        <taxon>Aphidini</taxon>
        <taxon>Aphis</taxon>
        <taxon>Aphis</taxon>
    </lineage>
</organism>
<gene>
    <name evidence="2" type="ORF">FWK35_00034043</name>
</gene>
<feature type="non-terminal residue" evidence="2">
    <location>
        <position position="466"/>
    </location>
</feature>
<dbReference type="Proteomes" id="UP000478052">
    <property type="component" value="Unassembled WGS sequence"/>
</dbReference>
<dbReference type="EMBL" id="VUJU01013720">
    <property type="protein sequence ID" value="KAF0703902.1"/>
    <property type="molecule type" value="Genomic_DNA"/>
</dbReference>
<sequence>MCDVRLICILRVLIVVASVGVDISNILTSSLDVYRVASATMAEDEERLRRITKVLKLNTVKRATVIAQIQSVYNMAVRVQTDHSLASAYFFYVADLDSLWHELVSFDMTVLNCLFELNRVDEYSPALRSSMRELVDVSKTVLAQIGPMGTEFTAPSNVSSKAHPTTCESIPSTSTTVSGQRTVVPSGRFSNVLSSSTSVFGITPAVSRTTVKQSSNREYNMSDCNLLYLRLPLTRLGFALGPVVMSPTLVRPYIYDLFRDKQLLPDVICAARTASGAYRWSLTCTQVLSVLRRICAPPESRTPPSVSPLHPVVFRQSTRCVRYTGRRRFPCPSLSAYIITFCRFRYAQSPPSLRPWTDVTNIIVLEIGHHESAKRYLDRFWQPFKSLINPADRASRGFMPIVPVRTIVYWCGTHGVNGNPSEWDDSFPPLFPCDLKYLFSRITCIVDIMTNKLSTRTRNCDHTLHT</sequence>
<reference evidence="2 3" key="1">
    <citation type="submission" date="2019-08" db="EMBL/GenBank/DDBJ databases">
        <title>Whole genome of Aphis craccivora.</title>
        <authorList>
            <person name="Voronova N.V."/>
            <person name="Shulinski R.S."/>
            <person name="Bandarenka Y.V."/>
            <person name="Zhorov D.G."/>
            <person name="Warner D."/>
        </authorList>
    </citation>
    <scope>NUCLEOTIDE SEQUENCE [LARGE SCALE GENOMIC DNA]</scope>
    <source>
        <strain evidence="2">180601</strain>
        <tissue evidence="2">Whole Body</tissue>
    </source>
</reference>
<evidence type="ECO:0000313" key="2">
    <source>
        <dbReference type="EMBL" id="KAF0703902.1"/>
    </source>
</evidence>
<feature type="region of interest" description="Disordered" evidence="1">
    <location>
        <begin position="154"/>
        <end position="174"/>
    </location>
</feature>
<keyword evidence="3" id="KW-1185">Reference proteome</keyword>